<evidence type="ECO:0000256" key="3">
    <source>
        <dbReference type="ARBA" id="ARBA00022679"/>
    </source>
</evidence>
<dbReference type="Gene3D" id="3.40.640.10">
    <property type="entry name" value="Type I PLP-dependent aspartate aminotransferase-like (Major domain)"/>
    <property type="match status" value="1"/>
</dbReference>
<organism evidence="6 7">
    <name type="scientific">Dactylosporangium matsuzakiense</name>
    <dbReference type="NCBI Taxonomy" id="53360"/>
    <lineage>
        <taxon>Bacteria</taxon>
        <taxon>Bacillati</taxon>
        <taxon>Actinomycetota</taxon>
        <taxon>Actinomycetes</taxon>
        <taxon>Micromonosporales</taxon>
        <taxon>Micromonosporaceae</taxon>
        <taxon>Dactylosporangium</taxon>
    </lineage>
</organism>
<reference evidence="6" key="1">
    <citation type="journal article" date="2014" name="Int. J. Syst. Evol. Microbiol.">
        <title>Complete genome sequence of Corynebacterium casei LMG S-19264T (=DSM 44701T), isolated from a smear-ripened cheese.</title>
        <authorList>
            <consortium name="US DOE Joint Genome Institute (JGI-PGF)"/>
            <person name="Walter F."/>
            <person name="Albersmeier A."/>
            <person name="Kalinowski J."/>
            <person name="Ruckert C."/>
        </authorList>
    </citation>
    <scope>NUCLEOTIDE SEQUENCE</scope>
    <source>
        <strain evidence="6">VKM Ac-1321</strain>
    </source>
</reference>
<dbReference type="InterPro" id="IPR015421">
    <property type="entry name" value="PyrdxlP-dep_Trfase_major"/>
</dbReference>
<accession>A0A9W6KUK1</accession>
<dbReference type="InterPro" id="IPR004839">
    <property type="entry name" value="Aminotransferase_I/II_large"/>
</dbReference>
<gene>
    <name evidence="6" type="primary">glyA1</name>
    <name evidence="6" type="ORF">GCM10017581_084300</name>
</gene>
<evidence type="ECO:0000313" key="7">
    <source>
        <dbReference type="Proteomes" id="UP001143480"/>
    </source>
</evidence>
<evidence type="ECO:0000256" key="2">
    <source>
        <dbReference type="ARBA" id="ARBA00013187"/>
    </source>
</evidence>
<feature type="domain" description="Aminotransferase class I/classII large" evidence="5">
    <location>
        <begin position="50"/>
        <end position="396"/>
    </location>
</feature>
<proteinExistence type="predicted"/>
<evidence type="ECO:0000256" key="1">
    <source>
        <dbReference type="ARBA" id="ARBA00001933"/>
    </source>
</evidence>
<dbReference type="GO" id="GO:0008710">
    <property type="term" value="F:8-amino-7-oxononanoate synthase activity"/>
    <property type="evidence" value="ECO:0007669"/>
    <property type="project" value="UniProtKB-EC"/>
</dbReference>
<dbReference type="Pfam" id="PF00155">
    <property type="entry name" value="Aminotran_1_2"/>
    <property type="match status" value="1"/>
</dbReference>
<dbReference type="EC" id="2.3.1.47" evidence="2"/>
<dbReference type="Proteomes" id="UP001143480">
    <property type="component" value="Unassembled WGS sequence"/>
</dbReference>
<dbReference type="AlphaFoldDB" id="A0A9W6KUK1"/>
<comment type="caution">
    <text evidence="6">The sequence shown here is derived from an EMBL/GenBank/DDBJ whole genome shotgun (WGS) entry which is preliminary data.</text>
</comment>
<dbReference type="GO" id="GO:0016874">
    <property type="term" value="F:ligase activity"/>
    <property type="evidence" value="ECO:0007669"/>
    <property type="project" value="UniProtKB-KW"/>
</dbReference>
<keyword evidence="3" id="KW-0808">Transferase</keyword>
<dbReference type="GO" id="GO:0030170">
    <property type="term" value="F:pyridoxal phosphate binding"/>
    <property type="evidence" value="ECO:0007669"/>
    <property type="project" value="InterPro"/>
</dbReference>
<keyword evidence="6" id="KW-0436">Ligase</keyword>
<dbReference type="Gene3D" id="3.90.1150.10">
    <property type="entry name" value="Aspartate Aminotransferase, domain 1"/>
    <property type="match status" value="1"/>
</dbReference>
<sequence length="417" mass="45440">MHVSHLATEVDRDPRYSAIARLRAETRFYDAVIDQVDGRRIRVGEHWLTDWASCNYLGFDLEPDIIGAVDEQLRRWGTHPSWSRMLGNPALYPQIEQRLAALLGAEDTLVLPTITQIHLSVIPVLAQQGTILVDSRAHKTIWDGCVFARAQGATLSRFRSLDELAALLAAGNPGPVLVCMDGVNSMTGNIPDVRACLDLCRAHGAVLYIDDAHGFGVIGARADDETSPYGISGNSIIRYCGESYDNVVLVGGFSKAYSSLLAFLAVPTVLKNRLKSAAAPYLYSGPSPTASLATVLAGFDVNAERGDKLRSELYRMTTRVLQHVRGLGVFTPNTDDTPIIELPIALDRDLVEVSERLWERGLFVTLAPYPGVPRDQVGFRVQVTAANTDAEIDHLNAVISELAADGVFQEARESSAS</sequence>
<dbReference type="PANTHER" id="PTHR13693">
    <property type="entry name" value="CLASS II AMINOTRANSFERASE/8-AMINO-7-OXONONANOATE SYNTHASE"/>
    <property type="match status" value="1"/>
</dbReference>
<dbReference type="InterPro" id="IPR050087">
    <property type="entry name" value="AON_synthase_class-II"/>
</dbReference>
<reference evidence="6" key="2">
    <citation type="submission" date="2023-01" db="EMBL/GenBank/DDBJ databases">
        <authorList>
            <person name="Sun Q."/>
            <person name="Evtushenko L."/>
        </authorList>
    </citation>
    <scope>NUCLEOTIDE SEQUENCE</scope>
    <source>
        <strain evidence="6">VKM Ac-1321</strain>
    </source>
</reference>
<dbReference type="EMBL" id="BSFP01000076">
    <property type="protein sequence ID" value="GLL06680.1"/>
    <property type="molecule type" value="Genomic_DNA"/>
</dbReference>
<comment type="catalytic activity">
    <reaction evidence="4">
        <text>6-carboxyhexanoyl-[ACP] + L-alanine + H(+) = (8S)-8-amino-7-oxononanoate + holo-[ACP] + CO2</text>
        <dbReference type="Rhea" id="RHEA:42288"/>
        <dbReference type="Rhea" id="RHEA-COMP:9685"/>
        <dbReference type="Rhea" id="RHEA-COMP:9955"/>
        <dbReference type="ChEBI" id="CHEBI:15378"/>
        <dbReference type="ChEBI" id="CHEBI:16526"/>
        <dbReference type="ChEBI" id="CHEBI:57972"/>
        <dbReference type="ChEBI" id="CHEBI:64479"/>
        <dbReference type="ChEBI" id="CHEBI:78846"/>
        <dbReference type="ChEBI" id="CHEBI:149468"/>
        <dbReference type="EC" id="2.3.1.47"/>
    </reaction>
</comment>
<dbReference type="InterPro" id="IPR015424">
    <property type="entry name" value="PyrdxlP-dep_Trfase"/>
</dbReference>
<protein>
    <recommendedName>
        <fullName evidence="2">8-amino-7-oxononanoate synthase</fullName>
        <ecNumber evidence="2">2.3.1.47</ecNumber>
    </recommendedName>
</protein>
<evidence type="ECO:0000313" key="6">
    <source>
        <dbReference type="EMBL" id="GLL06680.1"/>
    </source>
</evidence>
<evidence type="ECO:0000259" key="5">
    <source>
        <dbReference type="Pfam" id="PF00155"/>
    </source>
</evidence>
<dbReference type="SUPFAM" id="SSF53383">
    <property type="entry name" value="PLP-dependent transferases"/>
    <property type="match status" value="1"/>
</dbReference>
<comment type="cofactor">
    <cofactor evidence="1">
        <name>pyridoxal 5'-phosphate</name>
        <dbReference type="ChEBI" id="CHEBI:597326"/>
    </cofactor>
</comment>
<keyword evidence="7" id="KW-1185">Reference proteome</keyword>
<dbReference type="InterPro" id="IPR015422">
    <property type="entry name" value="PyrdxlP-dep_Trfase_small"/>
</dbReference>
<name>A0A9W6KUK1_9ACTN</name>
<dbReference type="RefSeq" id="WP_261959230.1">
    <property type="nucleotide sequence ID" value="NZ_BAAAXA010000001.1"/>
</dbReference>
<evidence type="ECO:0000256" key="4">
    <source>
        <dbReference type="ARBA" id="ARBA00047715"/>
    </source>
</evidence>